<proteinExistence type="inferred from homology"/>
<evidence type="ECO:0000256" key="5">
    <source>
        <dbReference type="PIRSR" id="PIRSR607702-1"/>
    </source>
</evidence>
<evidence type="ECO:0000256" key="2">
    <source>
        <dbReference type="ARBA" id="ARBA00010971"/>
    </source>
</evidence>
<dbReference type="WBParaSite" id="GPUH_0002553301-mRNA-1">
    <property type="protein sequence ID" value="GPUH_0002553301-mRNA-1"/>
    <property type="gene ID" value="GPUH_0002553301"/>
</dbReference>
<dbReference type="GO" id="GO:0005829">
    <property type="term" value="C:cytosol"/>
    <property type="evidence" value="ECO:0007669"/>
    <property type="project" value="TreeGrafter"/>
</dbReference>
<reference evidence="8" key="1">
    <citation type="submission" date="2016-06" db="UniProtKB">
        <authorList>
            <consortium name="WormBaseParasite"/>
        </authorList>
    </citation>
    <scope>IDENTIFICATION</scope>
</reference>
<dbReference type="AlphaFoldDB" id="A0A183EX12"/>
<dbReference type="PANTHER" id="PTHR12258:SF5">
    <property type="entry name" value="BCDNA.GH02250-RELATED"/>
    <property type="match status" value="1"/>
</dbReference>
<evidence type="ECO:0000313" key="6">
    <source>
        <dbReference type="EMBL" id="VDN44290.1"/>
    </source>
</evidence>
<protein>
    <submittedName>
        <fullName evidence="8">S-adenosyl-L-methionine-dependent methyltransferases superfamily protein</fullName>
    </submittedName>
</protein>
<dbReference type="InterPro" id="IPR007702">
    <property type="entry name" value="Janus"/>
</dbReference>
<reference evidence="6 7" key="2">
    <citation type="submission" date="2018-11" db="EMBL/GenBank/DDBJ databases">
        <authorList>
            <consortium name="Pathogen Informatics"/>
        </authorList>
    </citation>
    <scope>NUCLEOTIDE SEQUENCE [LARGE SCALE GENOMIC DNA]</scope>
</reference>
<organism evidence="8">
    <name type="scientific">Gongylonema pulchrum</name>
    <dbReference type="NCBI Taxonomy" id="637853"/>
    <lineage>
        <taxon>Eukaryota</taxon>
        <taxon>Metazoa</taxon>
        <taxon>Ecdysozoa</taxon>
        <taxon>Nematoda</taxon>
        <taxon>Chromadorea</taxon>
        <taxon>Rhabditida</taxon>
        <taxon>Spirurina</taxon>
        <taxon>Spiruromorpha</taxon>
        <taxon>Spiruroidea</taxon>
        <taxon>Gongylonematidae</taxon>
        <taxon>Gongylonema</taxon>
    </lineage>
</organism>
<dbReference type="GO" id="GO:0030154">
    <property type="term" value="P:cell differentiation"/>
    <property type="evidence" value="ECO:0007669"/>
    <property type="project" value="UniProtKB-KW"/>
</dbReference>
<dbReference type="Gene3D" id="3.50.20.20">
    <property type="entry name" value="Janus/Ocnus"/>
    <property type="match status" value="1"/>
</dbReference>
<evidence type="ECO:0000256" key="3">
    <source>
        <dbReference type="ARBA" id="ARBA00022782"/>
    </source>
</evidence>
<dbReference type="EMBL" id="UYRT01105494">
    <property type="protein sequence ID" value="VDN44290.1"/>
    <property type="molecule type" value="Genomic_DNA"/>
</dbReference>
<keyword evidence="7" id="KW-1185">Reference proteome</keyword>
<name>A0A183EX12_9BILA</name>
<evidence type="ECO:0000313" key="8">
    <source>
        <dbReference type="WBParaSite" id="GPUH_0002553301-mRNA-1"/>
    </source>
</evidence>
<keyword evidence="4" id="KW-0726">Sexual differentiation</keyword>
<gene>
    <name evidence="6" type="ORF">GPUH_LOCUS25505</name>
</gene>
<accession>A0A183EX12</accession>
<dbReference type="PANTHER" id="PTHR12258">
    <property type="entry name" value="JANUS-A/JANUS-B"/>
    <property type="match status" value="1"/>
</dbReference>
<comment type="similarity">
    <text evidence="2">Belongs to the janus family.</text>
</comment>
<sequence>MGLSDVPDVKIDPDGVFKASVLTGSRSVSNLYASLAKIFQLLCDQSIGWLTLQLYLQVTEKGSKNEKVIVRGFRRCAYHGDILDETETELGADYELKCLGGGRIKHEPKNRSILVYGYSQVGVSFAVCNA</sequence>
<keyword evidence="3" id="KW-0221">Differentiation</keyword>
<dbReference type="Proteomes" id="UP000271098">
    <property type="component" value="Unassembled WGS sequence"/>
</dbReference>
<dbReference type="InterPro" id="IPR038596">
    <property type="entry name" value="Janus_sf"/>
</dbReference>
<comment type="function">
    <text evidence="1">JanA and janB regulate somatic sex differentiation.</text>
</comment>
<evidence type="ECO:0000256" key="4">
    <source>
        <dbReference type="ARBA" id="ARBA00022928"/>
    </source>
</evidence>
<dbReference type="GO" id="GO:0007548">
    <property type="term" value="P:sex differentiation"/>
    <property type="evidence" value="ECO:0007669"/>
    <property type="project" value="UniProtKB-KW"/>
</dbReference>
<dbReference type="SUPFAM" id="SSF143724">
    <property type="entry name" value="PHP14-like"/>
    <property type="match status" value="1"/>
</dbReference>
<dbReference type="Pfam" id="PF05005">
    <property type="entry name" value="Ocnus"/>
    <property type="match status" value="1"/>
</dbReference>
<evidence type="ECO:0000313" key="7">
    <source>
        <dbReference type="Proteomes" id="UP000271098"/>
    </source>
</evidence>
<evidence type="ECO:0000256" key="1">
    <source>
        <dbReference type="ARBA" id="ARBA00002508"/>
    </source>
</evidence>
<feature type="active site" description="Proton acceptor" evidence="5">
    <location>
        <position position="79"/>
    </location>
</feature>
<dbReference type="OrthoDB" id="10249612at2759"/>
<dbReference type="GO" id="GO:0101006">
    <property type="term" value="F:protein histidine phosphatase activity"/>
    <property type="evidence" value="ECO:0007669"/>
    <property type="project" value="TreeGrafter"/>
</dbReference>